<dbReference type="PANTHER" id="PTHR33164">
    <property type="entry name" value="TRANSCRIPTIONAL REGULATOR, MARR FAMILY"/>
    <property type="match status" value="1"/>
</dbReference>
<organism evidence="2 3">
    <name type="scientific">Actinoplanes oblitus</name>
    <dbReference type="NCBI Taxonomy" id="3040509"/>
    <lineage>
        <taxon>Bacteria</taxon>
        <taxon>Bacillati</taxon>
        <taxon>Actinomycetota</taxon>
        <taxon>Actinomycetes</taxon>
        <taxon>Micromonosporales</taxon>
        <taxon>Micromonosporaceae</taxon>
        <taxon>Actinoplanes</taxon>
    </lineage>
</organism>
<dbReference type="InterPro" id="IPR039422">
    <property type="entry name" value="MarR/SlyA-like"/>
</dbReference>
<name>A0ABY8W979_9ACTN</name>
<dbReference type="InterPro" id="IPR000835">
    <property type="entry name" value="HTH_MarR-typ"/>
</dbReference>
<proteinExistence type="predicted"/>
<evidence type="ECO:0000259" key="1">
    <source>
        <dbReference type="PROSITE" id="PS50995"/>
    </source>
</evidence>
<dbReference type="Proteomes" id="UP001240150">
    <property type="component" value="Chromosome"/>
</dbReference>
<dbReference type="Pfam" id="PF12802">
    <property type="entry name" value="MarR_2"/>
    <property type="match status" value="1"/>
</dbReference>
<dbReference type="Gene3D" id="1.10.10.10">
    <property type="entry name" value="Winged helix-like DNA-binding domain superfamily/Winged helix DNA-binding domain"/>
    <property type="match status" value="1"/>
</dbReference>
<keyword evidence="3" id="KW-1185">Reference proteome</keyword>
<feature type="domain" description="HTH marR-type" evidence="1">
    <location>
        <begin position="1"/>
        <end position="135"/>
    </location>
</feature>
<dbReference type="InterPro" id="IPR036388">
    <property type="entry name" value="WH-like_DNA-bd_sf"/>
</dbReference>
<evidence type="ECO:0000313" key="2">
    <source>
        <dbReference type="EMBL" id="WIM93618.1"/>
    </source>
</evidence>
<gene>
    <name evidence="2" type="ORF">ACTOB_005602</name>
</gene>
<dbReference type="SUPFAM" id="SSF46785">
    <property type="entry name" value="Winged helix' DNA-binding domain"/>
    <property type="match status" value="1"/>
</dbReference>
<evidence type="ECO:0000313" key="3">
    <source>
        <dbReference type="Proteomes" id="UP001240150"/>
    </source>
</evidence>
<protein>
    <submittedName>
        <fullName evidence="2">MarR family transcriptional regulator</fullName>
    </submittedName>
</protein>
<accession>A0ABY8W979</accession>
<dbReference type="SMART" id="SM00347">
    <property type="entry name" value="HTH_MARR"/>
    <property type="match status" value="1"/>
</dbReference>
<dbReference type="PROSITE" id="PS50995">
    <property type="entry name" value="HTH_MARR_2"/>
    <property type="match status" value="1"/>
</dbReference>
<reference evidence="2 3" key="1">
    <citation type="submission" date="2023-06" db="EMBL/GenBank/DDBJ databases">
        <authorList>
            <person name="Yushchuk O."/>
            <person name="Binda E."/>
            <person name="Ruckert-Reed C."/>
            <person name="Fedorenko V."/>
            <person name="Kalinowski J."/>
            <person name="Marinelli F."/>
        </authorList>
    </citation>
    <scope>NUCLEOTIDE SEQUENCE [LARGE SCALE GENOMIC DNA]</scope>
    <source>
        <strain evidence="2 3">NRRL 3884</strain>
    </source>
</reference>
<dbReference type="PANTHER" id="PTHR33164:SF103">
    <property type="entry name" value="REGULATORY PROTEIN MARR"/>
    <property type="match status" value="1"/>
</dbReference>
<dbReference type="RefSeq" id="WP_284914826.1">
    <property type="nucleotide sequence ID" value="NZ_CP126980.1"/>
</dbReference>
<sequence length="146" mass="16265">MVRSVNQVALSVRRVQHRHHRALTATLSHLGVSLVQWDALRHLHEHPDASLHDLAQLTFQTDQSFGTLAARMIDRGLIERVPAPGRAIRHRITDAGEKIRDEGTRRVSAVLAQSFAGLDAQQLDQLGALLELVLRQPLDPETTGRD</sequence>
<dbReference type="InterPro" id="IPR036390">
    <property type="entry name" value="WH_DNA-bd_sf"/>
</dbReference>
<dbReference type="EMBL" id="CP126980">
    <property type="protein sequence ID" value="WIM93618.1"/>
    <property type="molecule type" value="Genomic_DNA"/>
</dbReference>